<sequence>MGCRIISDGCHLAERKNDNFAALWRLSLDGEELDGGEACVRSFIFKSAQQEEALYHI</sequence>
<protein>
    <submittedName>
        <fullName evidence="1">Uncharacterized protein</fullName>
    </submittedName>
</protein>
<gene>
    <name evidence="1" type="ORF">SI7747_05006017</name>
</gene>
<keyword evidence="2" id="KW-1185">Reference proteome</keyword>
<name>A0A7I8INQ5_SPIIN</name>
<dbReference type="Proteomes" id="UP001189122">
    <property type="component" value="Unassembled WGS sequence"/>
</dbReference>
<dbReference type="EMBL" id="CACRZD030000005">
    <property type="protein sequence ID" value="CAA6659595.1"/>
    <property type="molecule type" value="Genomic_DNA"/>
</dbReference>
<evidence type="ECO:0000313" key="1">
    <source>
        <dbReference type="EMBL" id="CAA2619848.1"/>
    </source>
</evidence>
<proteinExistence type="predicted"/>
<organism evidence="1">
    <name type="scientific">Spirodela intermedia</name>
    <name type="common">Intermediate duckweed</name>
    <dbReference type="NCBI Taxonomy" id="51605"/>
    <lineage>
        <taxon>Eukaryota</taxon>
        <taxon>Viridiplantae</taxon>
        <taxon>Streptophyta</taxon>
        <taxon>Embryophyta</taxon>
        <taxon>Tracheophyta</taxon>
        <taxon>Spermatophyta</taxon>
        <taxon>Magnoliopsida</taxon>
        <taxon>Liliopsida</taxon>
        <taxon>Araceae</taxon>
        <taxon>Lemnoideae</taxon>
        <taxon>Spirodela</taxon>
    </lineage>
</organism>
<reference evidence="1 2" key="1">
    <citation type="submission" date="2019-12" db="EMBL/GenBank/DDBJ databases">
        <authorList>
            <person name="Scholz U."/>
            <person name="Mascher M."/>
            <person name="Fiebig A."/>
        </authorList>
    </citation>
    <scope>NUCLEOTIDE SEQUENCE</scope>
</reference>
<evidence type="ECO:0000313" key="2">
    <source>
        <dbReference type="Proteomes" id="UP001189122"/>
    </source>
</evidence>
<dbReference type="AlphaFoldDB" id="A0A7I8INQ5"/>
<dbReference type="EMBL" id="LR743592">
    <property type="protein sequence ID" value="CAA2619848.1"/>
    <property type="molecule type" value="Genomic_DNA"/>
</dbReference>
<accession>A0A7I8INQ5</accession>